<reference evidence="14 15" key="1">
    <citation type="journal article" date="2011" name="Proc. Natl. Acad. Sci. U.S.A.">
        <title>Evolutionary erosion of yeast sex chromosomes by mating-type switching accidents.</title>
        <authorList>
            <person name="Gordon J.L."/>
            <person name="Armisen D."/>
            <person name="Proux-Wera E."/>
            <person name="Oheigeartaigh S.S."/>
            <person name="Byrne K.P."/>
            <person name="Wolfe K.H."/>
        </authorList>
    </citation>
    <scope>NUCLEOTIDE SEQUENCE [LARGE SCALE GENOMIC DNA]</scope>
    <source>
        <strain evidence="15">ATCC 76901 / BCRC 22586 / CBS 4309 / NBRC 1992 / NRRL Y-12630</strain>
    </source>
</reference>
<dbReference type="GO" id="GO:0043332">
    <property type="term" value="C:mating projection tip"/>
    <property type="evidence" value="ECO:0007669"/>
    <property type="project" value="EnsemblFungi"/>
</dbReference>
<feature type="domain" description="Protein kinase" evidence="13">
    <location>
        <begin position="157"/>
        <end position="433"/>
    </location>
</feature>
<protein>
    <recommendedName>
        <fullName evidence="8">mitogen-activated protein kinase kinase</fullName>
        <ecNumber evidence="8">2.7.12.2</ecNumber>
    </recommendedName>
</protein>
<dbReference type="GO" id="GO:0005737">
    <property type="term" value="C:cytoplasm"/>
    <property type="evidence" value="ECO:0007669"/>
    <property type="project" value="EnsemblFungi"/>
</dbReference>
<dbReference type="GO" id="GO:0071507">
    <property type="term" value="P:pheromone response MAPK cascade"/>
    <property type="evidence" value="ECO:0007669"/>
    <property type="project" value="EnsemblFungi"/>
</dbReference>
<dbReference type="RefSeq" id="XP_003674343.1">
    <property type="nucleotide sequence ID" value="XM_003674295.1"/>
</dbReference>
<feature type="region of interest" description="Disordered" evidence="12">
    <location>
        <begin position="115"/>
        <end position="146"/>
    </location>
</feature>
<dbReference type="PROSITE" id="PS50011">
    <property type="entry name" value="PROTEIN_KINASE_DOM"/>
    <property type="match status" value="1"/>
</dbReference>
<keyword evidence="2" id="KW-0597">Phosphoprotein</keyword>
<evidence type="ECO:0000256" key="2">
    <source>
        <dbReference type="ARBA" id="ARBA00022553"/>
    </source>
</evidence>
<evidence type="ECO:0000256" key="5">
    <source>
        <dbReference type="ARBA" id="ARBA00022777"/>
    </source>
</evidence>
<dbReference type="GO" id="GO:0007124">
    <property type="term" value="P:pseudohyphal growth"/>
    <property type="evidence" value="ECO:0007669"/>
    <property type="project" value="EnsemblFungi"/>
</dbReference>
<dbReference type="InterPro" id="IPR008271">
    <property type="entry name" value="Ser/Thr_kinase_AS"/>
</dbReference>
<comment type="catalytic activity">
    <reaction evidence="10">
        <text>L-threonyl-[protein] + ATP = O-phospho-L-threonyl-[protein] + ADP + H(+)</text>
        <dbReference type="Rhea" id="RHEA:46608"/>
        <dbReference type="Rhea" id="RHEA-COMP:11060"/>
        <dbReference type="Rhea" id="RHEA-COMP:11605"/>
        <dbReference type="ChEBI" id="CHEBI:15378"/>
        <dbReference type="ChEBI" id="CHEBI:30013"/>
        <dbReference type="ChEBI" id="CHEBI:30616"/>
        <dbReference type="ChEBI" id="CHEBI:61977"/>
        <dbReference type="ChEBI" id="CHEBI:456216"/>
        <dbReference type="EC" id="2.7.12.2"/>
    </reaction>
</comment>
<dbReference type="PROSITE" id="PS00108">
    <property type="entry name" value="PROTEIN_KINASE_ST"/>
    <property type="match status" value="1"/>
</dbReference>
<dbReference type="EC" id="2.7.12.2" evidence="8"/>
<dbReference type="GO" id="GO:0001403">
    <property type="term" value="P:invasive growth in response to glucose limitation"/>
    <property type="evidence" value="ECO:0007669"/>
    <property type="project" value="EnsemblFungi"/>
</dbReference>
<evidence type="ECO:0000256" key="7">
    <source>
        <dbReference type="ARBA" id="ARBA00038035"/>
    </source>
</evidence>
<evidence type="ECO:0000256" key="10">
    <source>
        <dbReference type="ARBA" id="ARBA00049299"/>
    </source>
</evidence>
<evidence type="ECO:0000256" key="3">
    <source>
        <dbReference type="ARBA" id="ARBA00022679"/>
    </source>
</evidence>
<dbReference type="Proteomes" id="UP000001640">
    <property type="component" value="Chromosome 1"/>
</dbReference>
<comment type="similarity">
    <text evidence="7">Belongs to the protein kinase superfamily. STE Ser/Thr protein kinase family. MAP kinase kinase subfamily.</text>
</comment>
<dbReference type="Gene3D" id="3.30.200.20">
    <property type="entry name" value="Phosphorylase Kinase, domain 1"/>
    <property type="match status" value="1"/>
</dbReference>
<dbReference type="FunFam" id="1.10.510.10:FF:000921">
    <property type="entry name" value="Serine/threonine-protein kinase STE7"/>
    <property type="match status" value="1"/>
</dbReference>
<dbReference type="PANTHER" id="PTHR48013">
    <property type="entry name" value="DUAL SPECIFICITY MITOGEN-ACTIVATED PROTEIN KINASE KINASE 5-RELATED"/>
    <property type="match status" value="1"/>
</dbReference>
<comment type="catalytic activity">
    <reaction evidence="9">
        <text>L-seryl-[protein] + ATP = O-phospho-L-seryl-[protein] + ADP + H(+)</text>
        <dbReference type="Rhea" id="RHEA:17989"/>
        <dbReference type="Rhea" id="RHEA-COMP:9863"/>
        <dbReference type="Rhea" id="RHEA-COMP:11604"/>
        <dbReference type="ChEBI" id="CHEBI:15378"/>
        <dbReference type="ChEBI" id="CHEBI:29999"/>
        <dbReference type="ChEBI" id="CHEBI:30616"/>
        <dbReference type="ChEBI" id="CHEBI:83421"/>
        <dbReference type="ChEBI" id="CHEBI:456216"/>
        <dbReference type="EC" id="2.7.12.2"/>
    </reaction>
</comment>
<dbReference type="KEGG" id="ncs:NCAS_0A14050"/>
<dbReference type="OrthoDB" id="10252354at2759"/>
<dbReference type="GeneID" id="96901440"/>
<dbReference type="Gene3D" id="1.10.510.10">
    <property type="entry name" value="Transferase(Phosphotransferase) domain 1"/>
    <property type="match status" value="1"/>
</dbReference>
<dbReference type="SMART" id="SM00220">
    <property type="entry name" value="S_TKc"/>
    <property type="match status" value="1"/>
</dbReference>
<keyword evidence="6" id="KW-0067">ATP-binding</keyword>
<keyword evidence="4" id="KW-0547">Nucleotide-binding</keyword>
<evidence type="ECO:0000256" key="6">
    <source>
        <dbReference type="ARBA" id="ARBA00022840"/>
    </source>
</evidence>
<reference key="2">
    <citation type="submission" date="2011-08" db="EMBL/GenBank/DDBJ databases">
        <title>Genome sequence of Naumovozyma castellii.</title>
        <authorList>
            <person name="Gordon J.L."/>
            <person name="Armisen D."/>
            <person name="Proux-Wera E."/>
            <person name="OhEigeartaigh S.S."/>
            <person name="Byrne K.P."/>
            <person name="Wolfe K.H."/>
        </authorList>
    </citation>
    <scope>NUCLEOTIDE SEQUENCE</scope>
    <source>
        <strain>Type strain:CBS 4309</strain>
    </source>
</reference>
<accession>G0V914</accession>
<evidence type="ECO:0000313" key="15">
    <source>
        <dbReference type="Proteomes" id="UP000001640"/>
    </source>
</evidence>
<feature type="compositionally biased region" description="Polar residues" evidence="12">
    <location>
        <begin position="19"/>
        <end position="32"/>
    </location>
</feature>
<evidence type="ECO:0000259" key="13">
    <source>
        <dbReference type="PROSITE" id="PS50011"/>
    </source>
</evidence>
<dbReference type="AlphaFoldDB" id="G0V914"/>
<feature type="compositionally biased region" description="Low complexity" evidence="12">
    <location>
        <begin position="115"/>
        <end position="134"/>
    </location>
</feature>
<evidence type="ECO:0000256" key="9">
    <source>
        <dbReference type="ARBA" id="ARBA00049014"/>
    </source>
</evidence>
<dbReference type="GO" id="GO:0004674">
    <property type="term" value="F:protein serine/threonine kinase activity"/>
    <property type="evidence" value="ECO:0007669"/>
    <property type="project" value="UniProtKB-KW"/>
</dbReference>
<dbReference type="GO" id="GO:0001402">
    <property type="term" value="P:signal transduction involved in filamentous growth"/>
    <property type="evidence" value="ECO:0007669"/>
    <property type="project" value="EnsemblFungi"/>
</dbReference>
<dbReference type="InterPro" id="IPR000719">
    <property type="entry name" value="Prot_kinase_dom"/>
</dbReference>
<dbReference type="SUPFAM" id="SSF56112">
    <property type="entry name" value="Protein kinase-like (PK-like)"/>
    <property type="match status" value="1"/>
</dbReference>
<dbReference type="InParanoid" id="G0V914"/>
<evidence type="ECO:0000313" key="14">
    <source>
        <dbReference type="EMBL" id="CCC67963.1"/>
    </source>
</evidence>
<dbReference type="FunCoup" id="G0V914">
    <property type="interactions" value="596"/>
</dbReference>
<dbReference type="GO" id="GO:0004708">
    <property type="term" value="F:MAP kinase kinase activity"/>
    <property type="evidence" value="ECO:0007669"/>
    <property type="project" value="UniProtKB-EC"/>
</dbReference>
<comment type="catalytic activity">
    <reaction evidence="11">
        <text>L-tyrosyl-[protein] + ATP = O-phospho-L-tyrosyl-[protein] + ADP + H(+)</text>
        <dbReference type="Rhea" id="RHEA:10596"/>
        <dbReference type="Rhea" id="RHEA-COMP:10136"/>
        <dbReference type="Rhea" id="RHEA-COMP:20101"/>
        <dbReference type="ChEBI" id="CHEBI:15378"/>
        <dbReference type="ChEBI" id="CHEBI:30616"/>
        <dbReference type="ChEBI" id="CHEBI:46858"/>
        <dbReference type="ChEBI" id="CHEBI:61978"/>
        <dbReference type="ChEBI" id="CHEBI:456216"/>
        <dbReference type="EC" id="2.7.12.2"/>
    </reaction>
</comment>
<feature type="region of interest" description="Disordered" evidence="12">
    <location>
        <begin position="464"/>
        <end position="489"/>
    </location>
</feature>
<gene>
    <name evidence="14" type="primary">NCAS0A14050</name>
    <name evidence="14" type="ordered locus">NCAS_0A14050</name>
</gene>
<dbReference type="STRING" id="1064592.G0V914"/>
<keyword evidence="1" id="KW-0723">Serine/threonine-protein kinase</keyword>
<keyword evidence="15" id="KW-1185">Reference proteome</keyword>
<sequence>MNSLQDPFHRKTFQRKNLKNLSLQDSTTSQIPASAPINHMPFSNIPSSKPNINQPMGPPSTSDNTSAYFNQKRGNIFARRGLKKNLTLHVSNAPTPIKTQQELPSLPTNDTIIIQSQSQQQHQQQISPSSSSSPNEPPSPAAKDIPTKDSIYQLQDLVRLGKIGAGNSGTVIKALHVPSSKIIAQKIIPLEKNNEIVVNQLIRELTIMKSIKPHKNIISFYAAFYTHHQNNEIVILMEYMDCGSLDRIFSTYKRFVARGVLDPREKNWFNDSLILSRISYAVLNGLNYLYENYKIIHRDIKPSNVLINSKGLVKLCDFGVSKKLINSIADTFVGTSTYMSPERIQGNVYSTKGDVWSLGLMIIELVTGQFPLGVGETPEGILDLLQRIVNEPSPQLPKTDKFSVEMTDFVNRCCVKDEKDRSSIHELLVHDFILMYKDPLYNREFRHWCKMIKSYIKQDKQIKREDNERAKLEKRQLDKASEAARDNRR</sequence>
<dbReference type="Pfam" id="PF00069">
    <property type="entry name" value="Pkinase"/>
    <property type="match status" value="1"/>
</dbReference>
<evidence type="ECO:0000256" key="4">
    <source>
        <dbReference type="ARBA" id="ARBA00022741"/>
    </source>
</evidence>
<evidence type="ECO:0000256" key="1">
    <source>
        <dbReference type="ARBA" id="ARBA00022527"/>
    </source>
</evidence>
<proteinExistence type="inferred from homology"/>
<dbReference type="PANTHER" id="PTHR48013:SF9">
    <property type="entry name" value="DUAL SPECIFICITY MITOGEN-ACTIVATED PROTEIN KINASE KINASE 5"/>
    <property type="match status" value="1"/>
</dbReference>
<keyword evidence="3" id="KW-0808">Transferase</keyword>
<evidence type="ECO:0000256" key="12">
    <source>
        <dbReference type="SAM" id="MobiDB-lite"/>
    </source>
</evidence>
<keyword evidence="5" id="KW-0418">Kinase</keyword>
<dbReference type="InterPro" id="IPR011009">
    <property type="entry name" value="Kinase-like_dom_sf"/>
</dbReference>
<dbReference type="HOGENOM" id="CLU_000288_63_23_1"/>
<name>G0V914_NAUCA</name>
<organism evidence="14 15">
    <name type="scientific">Naumovozyma castellii</name>
    <name type="common">Yeast</name>
    <name type="synonym">Saccharomyces castellii</name>
    <dbReference type="NCBI Taxonomy" id="27288"/>
    <lineage>
        <taxon>Eukaryota</taxon>
        <taxon>Fungi</taxon>
        <taxon>Dikarya</taxon>
        <taxon>Ascomycota</taxon>
        <taxon>Saccharomycotina</taxon>
        <taxon>Saccharomycetes</taxon>
        <taxon>Saccharomycetales</taxon>
        <taxon>Saccharomycetaceae</taxon>
        <taxon>Naumovozyma</taxon>
    </lineage>
</organism>
<evidence type="ECO:0000256" key="11">
    <source>
        <dbReference type="ARBA" id="ARBA00051693"/>
    </source>
</evidence>
<dbReference type="GO" id="GO:0005524">
    <property type="term" value="F:ATP binding"/>
    <property type="evidence" value="ECO:0007669"/>
    <property type="project" value="UniProtKB-KW"/>
</dbReference>
<dbReference type="OMA" id="EFRHWCK"/>
<evidence type="ECO:0000256" key="8">
    <source>
        <dbReference type="ARBA" id="ARBA00038999"/>
    </source>
</evidence>
<feature type="compositionally biased region" description="Polar residues" evidence="12">
    <location>
        <begin position="44"/>
        <end position="67"/>
    </location>
</feature>
<dbReference type="GO" id="GO:0000196">
    <property type="term" value="P:cell integrity MAPK cascade"/>
    <property type="evidence" value="ECO:0007669"/>
    <property type="project" value="EnsemblFungi"/>
</dbReference>
<feature type="region of interest" description="Disordered" evidence="12">
    <location>
        <begin position="1"/>
        <end position="67"/>
    </location>
</feature>
<dbReference type="eggNOG" id="KOG0581">
    <property type="taxonomic scope" value="Eukaryota"/>
</dbReference>
<dbReference type="EMBL" id="HE576752">
    <property type="protein sequence ID" value="CCC67963.1"/>
    <property type="molecule type" value="Genomic_DNA"/>
</dbReference>